<gene>
    <name evidence="1" type="ORF">PDE_07460</name>
</gene>
<reference evidence="1 2" key="1">
    <citation type="journal article" date="2013" name="PLoS ONE">
        <title>Genomic and secretomic analyses reveal unique features of the lignocellulolytic enzyme system of Penicillium decumbens.</title>
        <authorList>
            <person name="Liu G."/>
            <person name="Zhang L."/>
            <person name="Wei X."/>
            <person name="Zou G."/>
            <person name="Qin Y."/>
            <person name="Ma L."/>
            <person name="Li J."/>
            <person name="Zheng H."/>
            <person name="Wang S."/>
            <person name="Wang C."/>
            <person name="Xun L."/>
            <person name="Zhao G.-P."/>
            <person name="Zhou Z."/>
            <person name="Qu Y."/>
        </authorList>
    </citation>
    <scope>NUCLEOTIDE SEQUENCE [LARGE SCALE GENOMIC DNA]</scope>
    <source>
        <strain evidence="2">114-2 / CGMCC 5302</strain>
    </source>
</reference>
<protein>
    <submittedName>
        <fullName evidence="1">Uncharacterized protein</fullName>
    </submittedName>
</protein>
<organism evidence="1 2">
    <name type="scientific">Penicillium oxalicum (strain 114-2 / CGMCC 5302)</name>
    <name type="common">Penicillium decumbens</name>
    <dbReference type="NCBI Taxonomy" id="933388"/>
    <lineage>
        <taxon>Eukaryota</taxon>
        <taxon>Fungi</taxon>
        <taxon>Dikarya</taxon>
        <taxon>Ascomycota</taxon>
        <taxon>Pezizomycotina</taxon>
        <taxon>Eurotiomycetes</taxon>
        <taxon>Eurotiomycetidae</taxon>
        <taxon>Eurotiales</taxon>
        <taxon>Aspergillaceae</taxon>
        <taxon>Penicillium</taxon>
    </lineage>
</organism>
<dbReference type="Proteomes" id="UP000019376">
    <property type="component" value="Unassembled WGS sequence"/>
</dbReference>
<evidence type="ECO:0000313" key="1">
    <source>
        <dbReference type="EMBL" id="EPS32500.1"/>
    </source>
</evidence>
<dbReference type="EMBL" id="KB644414">
    <property type="protein sequence ID" value="EPS32500.1"/>
    <property type="molecule type" value="Genomic_DNA"/>
</dbReference>
<sequence>MHDGGLGNYCTSFNWQSAFNLLSWFTDQLWKSACITYFYIISFYERANRPLKPQV</sequence>
<keyword evidence="2" id="KW-1185">Reference proteome</keyword>
<dbReference type="AlphaFoldDB" id="S7ZP76"/>
<proteinExistence type="predicted"/>
<dbReference type="HOGENOM" id="CLU_3033113_0_0_1"/>
<accession>S7ZP76</accession>
<name>S7ZP76_PENO1</name>
<evidence type="ECO:0000313" key="2">
    <source>
        <dbReference type="Proteomes" id="UP000019376"/>
    </source>
</evidence>